<protein>
    <recommendedName>
        <fullName evidence="1">DUF4476 domain-containing protein</fullName>
    </recommendedName>
</protein>
<evidence type="ECO:0000313" key="2">
    <source>
        <dbReference type="EMBL" id="RUS26857.1"/>
    </source>
</evidence>
<dbReference type="Proteomes" id="UP000274822">
    <property type="component" value="Unassembled WGS sequence"/>
</dbReference>
<dbReference type="Pfam" id="PF14771">
    <property type="entry name" value="DUF4476"/>
    <property type="match status" value="1"/>
</dbReference>
<sequence length="172" mass="19837">MAEGERCVNVKLEERDAETPLPLFGTSPRDRKLQAATTKADAQAQLDLPLPSQKPSLRSKTKFNVYATVPPFLSNEQFTAIVREISKLASLRERQAFITPYASQYYFICDQLGQLFQVLQFPTEKRGVVEILGPRLWDMETKLAEMVRRYMVWETEEERAWILGPLIEGKQR</sequence>
<keyword evidence="3" id="KW-1185">Reference proteome</keyword>
<evidence type="ECO:0000313" key="3">
    <source>
        <dbReference type="Proteomes" id="UP000274822"/>
    </source>
</evidence>
<proteinExistence type="predicted"/>
<dbReference type="InterPro" id="IPR028011">
    <property type="entry name" value="DUF4476"/>
</dbReference>
<evidence type="ECO:0000259" key="1">
    <source>
        <dbReference type="Pfam" id="PF14771"/>
    </source>
</evidence>
<comment type="caution">
    <text evidence="2">The sequence shown here is derived from an EMBL/GenBank/DDBJ whole genome shotgun (WGS) entry which is preliminary data.</text>
</comment>
<name>A0A433QAP4_9FUNG</name>
<organism evidence="2 3">
    <name type="scientific">Jimgerdemannia flammicorona</name>
    <dbReference type="NCBI Taxonomy" id="994334"/>
    <lineage>
        <taxon>Eukaryota</taxon>
        <taxon>Fungi</taxon>
        <taxon>Fungi incertae sedis</taxon>
        <taxon>Mucoromycota</taxon>
        <taxon>Mucoromycotina</taxon>
        <taxon>Endogonomycetes</taxon>
        <taxon>Endogonales</taxon>
        <taxon>Endogonaceae</taxon>
        <taxon>Jimgerdemannia</taxon>
    </lineage>
</organism>
<dbReference type="EMBL" id="RBNJ01009517">
    <property type="protein sequence ID" value="RUS26857.1"/>
    <property type="molecule type" value="Genomic_DNA"/>
</dbReference>
<reference evidence="2 3" key="1">
    <citation type="journal article" date="2018" name="New Phytol.">
        <title>Phylogenomics of Endogonaceae and evolution of mycorrhizas within Mucoromycota.</title>
        <authorList>
            <person name="Chang Y."/>
            <person name="Desiro A."/>
            <person name="Na H."/>
            <person name="Sandor L."/>
            <person name="Lipzen A."/>
            <person name="Clum A."/>
            <person name="Barry K."/>
            <person name="Grigoriev I.V."/>
            <person name="Martin F.M."/>
            <person name="Stajich J.E."/>
            <person name="Smith M.E."/>
            <person name="Bonito G."/>
            <person name="Spatafora J.W."/>
        </authorList>
    </citation>
    <scope>NUCLEOTIDE SEQUENCE [LARGE SCALE GENOMIC DNA]</scope>
    <source>
        <strain evidence="2 3">AD002</strain>
    </source>
</reference>
<gene>
    <name evidence="2" type="ORF">BC938DRAFT_484027</name>
</gene>
<accession>A0A433QAP4</accession>
<feature type="domain" description="DUF4476" evidence="1">
    <location>
        <begin position="74"/>
        <end position="141"/>
    </location>
</feature>
<dbReference type="AlphaFoldDB" id="A0A433QAP4"/>